<dbReference type="EMBL" id="AP025564">
    <property type="protein sequence ID" value="BDE95926.1"/>
    <property type="molecule type" value="Genomic_DNA"/>
</dbReference>
<dbReference type="Proteomes" id="UP001320544">
    <property type="component" value="Chromosome"/>
</dbReference>
<accession>A0ABM7WI28</accession>
<proteinExistence type="predicted"/>
<name>A0ABM7WI28_9ACTN</name>
<dbReference type="RefSeq" id="WP_102378520.1">
    <property type="nucleotide sequence ID" value="NZ_AP025564.1"/>
</dbReference>
<organism evidence="1 2">
    <name type="scientific">Raoultibacter timonensis</name>
    <dbReference type="NCBI Taxonomy" id="1907662"/>
    <lineage>
        <taxon>Bacteria</taxon>
        <taxon>Bacillati</taxon>
        <taxon>Actinomycetota</taxon>
        <taxon>Coriobacteriia</taxon>
        <taxon>Eggerthellales</taxon>
        <taxon>Eggerthellaceae</taxon>
        <taxon>Raoultibacter</taxon>
    </lineage>
</organism>
<evidence type="ECO:0000313" key="2">
    <source>
        <dbReference type="Proteomes" id="UP001320544"/>
    </source>
</evidence>
<evidence type="ECO:0000313" key="1">
    <source>
        <dbReference type="EMBL" id="BDE95926.1"/>
    </source>
</evidence>
<sequence>MELQEIKERYADLLAAESTVEAYLLDGALYYRYEWLNEVEMMPEIVYYRLVGDEDPAERGEIVPLGRYYKAQKNGEKVK</sequence>
<reference evidence="1 2" key="1">
    <citation type="submission" date="2022-01" db="EMBL/GenBank/DDBJ databases">
        <title>Novel bile acid biosynthetic pathways are enriched in the microbiome of centenarians.</title>
        <authorList>
            <person name="Sato Y."/>
            <person name="Atarashi K."/>
            <person name="Plichta R.D."/>
            <person name="Arai Y."/>
            <person name="Sasajima S."/>
            <person name="Kearney M.S."/>
            <person name="Suda W."/>
            <person name="Takeshita K."/>
            <person name="Sasaki T."/>
            <person name="Okamoto S."/>
            <person name="Skelly N.A."/>
            <person name="Okamura Y."/>
            <person name="Vlamakis H."/>
            <person name="Li Y."/>
            <person name="Tanoue T."/>
            <person name="Takei H."/>
            <person name="Nittono H."/>
            <person name="Narushima S."/>
            <person name="Irie J."/>
            <person name="Itoh H."/>
            <person name="Moriya K."/>
            <person name="Sugiura Y."/>
            <person name="Suematsu M."/>
            <person name="Moritoki N."/>
            <person name="Shibata S."/>
            <person name="Littman R.D."/>
            <person name="Fischbach A.M."/>
            <person name="Uwamino Y."/>
            <person name="Inoue T."/>
            <person name="Honda A."/>
            <person name="Hattori M."/>
            <person name="Murai T."/>
            <person name="Xavier J.R."/>
            <person name="Hirose N."/>
            <person name="Honda K."/>
        </authorList>
    </citation>
    <scope>NUCLEOTIDE SEQUENCE [LARGE SCALE GENOMIC DNA]</scope>
    <source>
        <strain evidence="1 2">CE91-St30</strain>
    </source>
</reference>
<protein>
    <submittedName>
        <fullName evidence="1">Uncharacterized protein</fullName>
    </submittedName>
</protein>
<keyword evidence="2" id="KW-1185">Reference proteome</keyword>
<gene>
    <name evidence="1" type="ORF">CE91St30_12590</name>
</gene>